<evidence type="ECO:0008006" key="4">
    <source>
        <dbReference type="Google" id="ProtNLM"/>
    </source>
</evidence>
<protein>
    <recommendedName>
        <fullName evidence="4">Cysteine-rich transmembrane CYSTM domain-containing protein</fullName>
    </recommendedName>
</protein>
<proteinExistence type="predicted"/>
<sequence>MGKSHHPQQPQMAYNPQQQGYYAAPPPNGYPPQPYGYAPQQHMQPQQIIVEERRNDKRDDGPGCCAICWGVLCGFACFECCCCCC</sequence>
<comment type="caution">
    <text evidence="2">The sequence shown here is derived from an EMBL/GenBank/DDBJ whole genome shotgun (WGS) entry which is preliminary data.</text>
</comment>
<name>A0A8H3YGG0_9TREE</name>
<dbReference type="AlphaFoldDB" id="A0A8H3YGG0"/>
<accession>A0A8H3YGG0</accession>
<reference evidence="2" key="1">
    <citation type="submission" date="2020-07" db="EMBL/GenBank/DDBJ databases">
        <title>Draft Genome Sequence of a Deep-Sea Yeast, Naganishia (Cryptococcus) liquefaciens strain N6.</title>
        <authorList>
            <person name="Han Y.W."/>
            <person name="Kajitani R."/>
            <person name="Morimoto H."/>
            <person name="Parhat M."/>
            <person name="Tsubouchi H."/>
            <person name="Bakenova O."/>
            <person name="Ogata M."/>
            <person name="Argunhan B."/>
            <person name="Aoki R."/>
            <person name="Kajiwara S."/>
            <person name="Itoh T."/>
            <person name="Iwasaki H."/>
        </authorList>
    </citation>
    <scope>NUCLEOTIDE SEQUENCE</scope>
    <source>
        <strain evidence="2">N6</strain>
    </source>
</reference>
<feature type="compositionally biased region" description="Low complexity" evidence="1">
    <location>
        <begin position="7"/>
        <end position="23"/>
    </location>
</feature>
<dbReference type="Proteomes" id="UP000620104">
    <property type="component" value="Unassembled WGS sequence"/>
</dbReference>
<dbReference type="EMBL" id="BLZA01000030">
    <property type="protein sequence ID" value="GHJ88253.1"/>
    <property type="molecule type" value="Genomic_DNA"/>
</dbReference>
<feature type="compositionally biased region" description="Pro residues" evidence="1">
    <location>
        <begin position="24"/>
        <end position="34"/>
    </location>
</feature>
<evidence type="ECO:0000313" key="3">
    <source>
        <dbReference type="Proteomes" id="UP000620104"/>
    </source>
</evidence>
<evidence type="ECO:0000256" key="1">
    <source>
        <dbReference type="SAM" id="MobiDB-lite"/>
    </source>
</evidence>
<evidence type="ECO:0000313" key="2">
    <source>
        <dbReference type="EMBL" id="GHJ88253.1"/>
    </source>
</evidence>
<feature type="compositionally biased region" description="Basic and acidic residues" evidence="1">
    <location>
        <begin position="50"/>
        <end position="60"/>
    </location>
</feature>
<organism evidence="2 3">
    <name type="scientific">Naganishia liquefaciens</name>
    <dbReference type="NCBI Taxonomy" id="104408"/>
    <lineage>
        <taxon>Eukaryota</taxon>
        <taxon>Fungi</taxon>
        <taxon>Dikarya</taxon>
        <taxon>Basidiomycota</taxon>
        <taxon>Agaricomycotina</taxon>
        <taxon>Tremellomycetes</taxon>
        <taxon>Filobasidiales</taxon>
        <taxon>Filobasidiaceae</taxon>
        <taxon>Naganishia</taxon>
    </lineage>
</organism>
<feature type="region of interest" description="Disordered" evidence="1">
    <location>
        <begin position="1"/>
        <end position="60"/>
    </location>
</feature>
<keyword evidence="3" id="KW-1185">Reference proteome</keyword>
<gene>
    <name evidence="2" type="ORF">NliqN6_4655</name>
</gene>